<dbReference type="Pfam" id="PF00501">
    <property type="entry name" value="AMP-binding"/>
    <property type="match status" value="1"/>
</dbReference>
<keyword evidence="4" id="KW-1185">Reference proteome</keyword>
<dbReference type="InterPro" id="IPR045851">
    <property type="entry name" value="AMP-bd_C_sf"/>
</dbReference>
<dbReference type="InterPro" id="IPR036736">
    <property type="entry name" value="ACP-like_sf"/>
</dbReference>
<dbReference type="SUPFAM" id="SSF47336">
    <property type="entry name" value="ACP-like"/>
    <property type="match status" value="1"/>
</dbReference>
<dbReference type="Gene3D" id="1.10.1200.10">
    <property type="entry name" value="ACP-like"/>
    <property type="match status" value="1"/>
</dbReference>
<dbReference type="Gene3D" id="3.30.559.30">
    <property type="entry name" value="Nonribosomal peptide synthetase, condensation domain"/>
    <property type="match status" value="1"/>
</dbReference>
<dbReference type="Proteomes" id="UP001180551">
    <property type="component" value="Unassembled WGS sequence"/>
</dbReference>
<dbReference type="PANTHER" id="PTHR45527:SF1">
    <property type="entry name" value="FATTY ACID SYNTHASE"/>
    <property type="match status" value="1"/>
</dbReference>
<comment type="caution">
    <text evidence="3">The sequence shown here is derived from an EMBL/GenBank/DDBJ whole genome shotgun (WGS) entry which is preliminary data.</text>
</comment>
<proteinExistence type="predicted"/>
<dbReference type="RefSeq" id="WP_311623256.1">
    <property type="nucleotide sequence ID" value="NZ_JAVRFE010000009.1"/>
</dbReference>
<sequence>MKVRQDGQHSRPAQWHTTADPVTDREFWQRVLAEGGHTPVPRWSGEHTAPGGVAEHRTALPAATAQAVRRLADDLATDPGTVLLAACARVLAALTSDSAVVVGYLGADGPEPQALPCPVPVADGPWRDLLHTAARAAAAVTGRPAAALAELRAETAGAPALFDTLVVVGRAPRAADLAPETVLAVGLDTTGPQSELVLGHRPHALDADQAGRISGYLLAALDTLTRRPEADHHTWSPVSAAETAHQLDGLAGPQRELPDRRVHQLFEEQVRLRPQDIAAEQGARSWTYRELNARANRIAHALRARGLRDENGVAVVSERNLEWLAAVLGVLKAGGVYLPVEPHFPAGRIADMLTRSECRHVLAERDACAGLPEALRAAPGAVAHHLDDVLAADHPDTDPGLPVAASQGAYIYFTSGSTGRPKGALCEHAGFLNHLLAKIEDFGVRAGGVVAQSAPQCFDISLWQLVAALAVGGRTRIIEQAAVLDVARFVETLERARVEVVQVVPSYLEVVLTELERHPRALPHLRCVSATGEALKKDLVARWFATFPDVALANAYGLTETSDDTNHEVMRKVPEQASVPLGRPIAGVRIYVVDELLRPVPLGSSGEIVFSGVCVGRGYVNDEERTRAAFVPDPYRPGARMYRSGDFGRWLPDGRLEFLGRRDAQVKISGFRIEIGEVENQLLRVSGVRDSAVVITGGGEHKQLVAFYSAAQELPAQTVGKELGTALPAYMVPGRIHYLPALPLTSNGKIDRKALTRTADELGSAEGEFRPPRTDHERKLAALWAAALKLPADSIGRDTHFFEAGGTSLAMLRLAVALDRTVTPAELMDRPVLADLAALLDERAAEATPAV</sequence>
<organism evidence="3 4">
    <name type="scientific">Streptomyces mooreae</name>
    <dbReference type="NCBI Taxonomy" id="3075523"/>
    <lineage>
        <taxon>Bacteria</taxon>
        <taxon>Bacillati</taxon>
        <taxon>Actinomycetota</taxon>
        <taxon>Actinomycetes</taxon>
        <taxon>Kitasatosporales</taxon>
        <taxon>Streptomycetaceae</taxon>
        <taxon>Streptomyces</taxon>
    </lineage>
</organism>
<evidence type="ECO:0000313" key="4">
    <source>
        <dbReference type="Proteomes" id="UP001180551"/>
    </source>
</evidence>
<feature type="domain" description="Carrier" evidence="2">
    <location>
        <begin position="771"/>
        <end position="851"/>
    </location>
</feature>
<dbReference type="InterPro" id="IPR025110">
    <property type="entry name" value="AMP-bd_C"/>
</dbReference>
<dbReference type="EMBL" id="JAVRFE010000009">
    <property type="protein sequence ID" value="MDT0455965.1"/>
    <property type="molecule type" value="Genomic_DNA"/>
</dbReference>
<dbReference type="InterPro" id="IPR020845">
    <property type="entry name" value="AMP-binding_CS"/>
</dbReference>
<accession>A0ABU2T4I7</accession>
<dbReference type="InterPro" id="IPR042099">
    <property type="entry name" value="ANL_N_sf"/>
</dbReference>
<dbReference type="NCBIfam" id="TIGR01733">
    <property type="entry name" value="AA-adenyl-dom"/>
    <property type="match status" value="1"/>
</dbReference>
<dbReference type="Pfam" id="PF00550">
    <property type="entry name" value="PP-binding"/>
    <property type="match status" value="1"/>
</dbReference>
<dbReference type="PANTHER" id="PTHR45527">
    <property type="entry name" value="NONRIBOSOMAL PEPTIDE SYNTHETASE"/>
    <property type="match status" value="1"/>
</dbReference>
<dbReference type="InterPro" id="IPR000873">
    <property type="entry name" value="AMP-dep_synth/lig_dom"/>
</dbReference>
<name>A0ABU2T4I7_9ACTN</name>
<gene>
    <name evidence="3" type="ORF">RM550_09460</name>
</gene>
<evidence type="ECO:0000259" key="2">
    <source>
        <dbReference type="PROSITE" id="PS50075"/>
    </source>
</evidence>
<protein>
    <submittedName>
        <fullName evidence="3">Amino acid adenylation domain-containing protein</fullName>
    </submittedName>
</protein>
<dbReference type="Gene3D" id="3.30.300.30">
    <property type="match status" value="1"/>
</dbReference>
<evidence type="ECO:0000256" key="1">
    <source>
        <dbReference type="SAM" id="MobiDB-lite"/>
    </source>
</evidence>
<dbReference type="InterPro" id="IPR010071">
    <property type="entry name" value="AA_adenyl_dom"/>
</dbReference>
<feature type="region of interest" description="Disordered" evidence="1">
    <location>
        <begin position="1"/>
        <end position="22"/>
    </location>
</feature>
<dbReference type="Gene3D" id="3.40.50.12780">
    <property type="entry name" value="N-terminal domain of ligase-like"/>
    <property type="match status" value="1"/>
</dbReference>
<dbReference type="SUPFAM" id="SSF56801">
    <property type="entry name" value="Acetyl-CoA synthetase-like"/>
    <property type="match status" value="1"/>
</dbReference>
<reference evidence="3" key="1">
    <citation type="submission" date="2024-05" db="EMBL/GenBank/DDBJ databases">
        <title>30 novel species of actinomycetes from the DSMZ collection.</title>
        <authorList>
            <person name="Nouioui I."/>
        </authorList>
    </citation>
    <scope>NUCLEOTIDE SEQUENCE</scope>
    <source>
        <strain evidence="3">DSM 41527</strain>
    </source>
</reference>
<dbReference type="PROSITE" id="PS50075">
    <property type="entry name" value="CARRIER"/>
    <property type="match status" value="1"/>
</dbReference>
<dbReference type="InterPro" id="IPR009081">
    <property type="entry name" value="PP-bd_ACP"/>
</dbReference>
<dbReference type="CDD" id="cd05930">
    <property type="entry name" value="A_NRPS"/>
    <property type="match status" value="1"/>
</dbReference>
<evidence type="ECO:0000313" key="3">
    <source>
        <dbReference type="EMBL" id="MDT0455965.1"/>
    </source>
</evidence>
<dbReference type="Pfam" id="PF13193">
    <property type="entry name" value="AMP-binding_C"/>
    <property type="match status" value="1"/>
</dbReference>
<dbReference type="PROSITE" id="PS00455">
    <property type="entry name" value="AMP_BINDING"/>
    <property type="match status" value="1"/>
</dbReference>
<dbReference type="SUPFAM" id="SSF52777">
    <property type="entry name" value="CoA-dependent acyltransferases"/>
    <property type="match status" value="1"/>
</dbReference>